<keyword evidence="1" id="KW-1133">Transmembrane helix</keyword>
<name>A0A1E1WXV6_9ACAR</name>
<dbReference type="InterPro" id="IPR052560">
    <property type="entry name" value="RdDP_mobile_element"/>
</dbReference>
<dbReference type="PROSITE" id="PS50878">
    <property type="entry name" value="RT_POL"/>
    <property type="match status" value="1"/>
</dbReference>
<dbReference type="PANTHER" id="PTHR36688:SF1">
    <property type="entry name" value="ENDONUCLEASE_EXONUCLEASE_PHOSPHATASE DOMAIN-CONTAINING PROTEIN"/>
    <property type="match status" value="1"/>
</dbReference>
<evidence type="ECO:0000313" key="3">
    <source>
        <dbReference type="EMBL" id="JAT91606.1"/>
    </source>
</evidence>
<proteinExistence type="evidence at transcript level"/>
<dbReference type="EMBL" id="GFAC01007582">
    <property type="protein sequence ID" value="JAT91606.1"/>
    <property type="molecule type" value="mRNA"/>
</dbReference>
<sequence length="159" mass="18467">IMYADDTCIILTARNMTELEASANIELDKIACWFLENKLTVNARKTKNFIFHSPQNKICADKVELLINNCLLEQTNSFKYLGVIFDKNMHWQEQISAVYTKIAPGCYALLQTHNYINIDILLILYFVLIVICYIVSKVGDVHKKHILTLLEHYRNVQLE</sequence>
<accession>A0A1E1WXV6</accession>
<feature type="domain" description="Reverse transcriptase" evidence="2">
    <location>
        <begin position="1"/>
        <end position="85"/>
    </location>
</feature>
<protein>
    <submittedName>
        <fullName evidence="3">Putative tick transposon</fullName>
    </submittedName>
</protein>
<organism evidence="3">
    <name type="scientific">Amblyomma aureolatum</name>
    <dbReference type="NCBI Taxonomy" id="187763"/>
    <lineage>
        <taxon>Eukaryota</taxon>
        <taxon>Metazoa</taxon>
        <taxon>Ecdysozoa</taxon>
        <taxon>Arthropoda</taxon>
        <taxon>Chelicerata</taxon>
        <taxon>Arachnida</taxon>
        <taxon>Acari</taxon>
        <taxon>Parasitiformes</taxon>
        <taxon>Ixodida</taxon>
        <taxon>Ixodoidea</taxon>
        <taxon>Ixodidae</taxon>
        <taxon>Amblyomminae</taxon>
        <taxon>Amblyomma</taxon>
    </lineage>
</organism>
<evidence type="ECO:0000259" key="2">
    <source>
        <dbReference type="PROSITE" id="PS50878"/>
    </source>
</evidence>
<feature type="non-terminal residue" evidence="3">
    <location>
        <position position="1"/>
    </location>
</feature>
<keyword evidence="1" id="KW-0812">Transmembrane</keyword>
<reference evidence="3" key="1">
    <citation type="journal article" date="2017" name="Front. Cell. Infect. Microbiol.">
        <title>The Distinct Transcriptional Response of the Midgut of Amblyomma sculptum and Amblyomma aureolatum Ticks to Rickettsia rickettsii Correlates to Their Differences in Susceptibility to Infection.</title>
        <authorList>
            <person name="Martins L.A."/>
            <person name="Galletti M.F.B.M."/>
            <person name="Ribeiro J.M."/>
            <person name="Fujita A."/>
            <person name="Costa F.B."/>
            <person name="Labruna M.B."/>
            <person name="Daffre S."/>
            <person name="Fogaca A.C."/>
        </authorList>
    </citation>
    <scope>NUCLEOTIDE SEQUENCE</scope>
</reference>
<evidence type="ECO:0000256" key="1">
    <source>
        <dbReference type="SAM" id="Phobius"/>
    </source>
</evidence>
<feature type="transmembrane region" description="Helical" evidence="1">
    <location>
        <begin position="115"/>
        <end position="135"/>
    </location>
</feature>
<dbReference type="AlphaFoldDB" id="A0A1E1WXV6"/>
<dbReference type="InterPro" id="IPR000477">
    <property type="entry name" value="RT_dom"/>
</dbReference>
<keyword evidence="1" id="KW-0472">Membrane</keyword>
<dbReference type="PANTHER" id="PTHR36688">
    <property type="entry name" value="ENDO/EXONUCLEASE/PHOSPHATASE DOMAIN-CONTAINING PROTEIN"/>
    <property type="match status" value="1"/>
</dbReference>